<name>A0AAV3JFK1_LEPBO</name>
<evidence type="ECO:0000313" key="2">
    <source>
        <dbReference type="Proteomes" id="UP000014570"/>
    </source>
</evidence>
<evidence type="ECO:0000313" key="1">
    <source>
        <dbReference type="EMBL" id="EPG59515.1"/>
    </source>
</evidence>
<dbReference type="AlphaFoldDB" id="A0AAV3JFK1"/>
<proteinExistence type="predicted"/>
<dbReference type="Proteomes" id="UP000014570">
    <property type="component" value="Unassembled WGS sequence"/>
</dbReference>
<accession>A0AAV3JFK1</accession>
<protein>
    <submittedName>
        <fullName evidence="1">Uncharacterized protein</fullName>
    </submittedName>
</protein>
<comment type="caution">
    <text evidence="1">The sequence shown here is derived from an EMBL/GenBank/DDBJ whole genome shotgun (WGS) entry which is preliminary data.</text>
</comment>
<organism evidence="1 2">
    <name type="scientific">Leptospira borgpetersenii serovar Javanica str. UI 09931</name>
    <dbReference type="NCBI Taxonomy" id="1049767"/>
    <lineage>
        <taxon>Bacteria</taxon>
        <taxon>Pseudomonadati</taxon>
        <taxon>Spirochaetota</taxon>
        <taxon>Spirochaetia</taxon>
        <taxon>Leptospirales</taxon>
        <taxon>Leptospiraceae</taxon>
        <taxon>Leptospira</taxon>
    </lineage>
</organism>
<dbReference type="EMBL" id="AHNP02000003">
    <property type="protein sequence ID" value="EPG59515.1"/>
    <property type="molecule type" value="Genomic_DNA"/>
</dbReference>
<gene>
    <name evidence="1" type="ORF">LEP1GSC103_3404</name>
</gene>
<sequence length="47" mass="5772">MKQTFLFREKPFELLDPSFTNPISFFTDRERSWKKLFAYWGCDSVFN</sequence>
<reference evidence="1 2" key="1">
    <citation type="submission" date="2013-04" db="EMBL/GenBank/DDBJ databases">
        <authorList>
            <person name="Harkins D.M."/>
            <person name="Durkin A.S."/>
            <person name="Brinkac L.M."/>
            <person name="Haft D.H."/>
            <person name="Selengut J.D."/>
            <person name="Sanka R."/>
            <person name="DePew J."/>
            <person name="Purushe J."/>
            <person name="Chanthongthip A."/>
            <person name="Lattana O."/>
            <person name="Phetsouvanh R."/>
            <person name="Newton P.N."/>
            <person name="Vinetz J.M."/>
            <person name="Sutton G.G."/>
            <person name="Nierman W.C."/>
            <person name="Fouts D.E."/>
        </authorList>
    </citation>
    <scope>NUCLEOTIDE SEQUENCE [LARGE SCALE GENOMIC DNA]</scope>
    <source>
        <strain evidence="1 2">UI 09931</strain>
    </source>
</reference>